<reference evidence="5" key="2">
    <citation type="journal article" date="2023" name="IMA Fungus">
        <title>Comparative genomic study of the Penicillium genus elucidates a diverse pangenome and 15 lateral gene transfer events.</title>
        <authorList>
            <person name="Petersen C."/>
            <person name="Sorensen T."/>
            <person name="Nielsen M.R."/>
            <person name="Sondergaard T.E."/>
            <person name="Sorensen J.L."/>
            <person name="Fitzpatrick D.A."/>
            <person name="Frisvad J.C."/>
            <person name="Nielsen K.L."/>
        </authorList>
    </citation>
    <scope>NUCLEOTIDE SEQUENCE</scope>
    <source>
        <strain evidence="5">IBT 29864</strain>
    </source>
</reference>
<dbReference type="EMBL" id="JAPZBS010000002">
    <property type="protein sequence ID" value="KAJ5381244.1"/>
    <property type="molecule type" value="Genomic_DNA"/>
</dbReference>
<keyword evidence="2" id="KW-0274">FAD</keyword>
<protein>
    <submittedName>
        <fullName evidence="5">Monooxygenase FAD-binding</fullName>
    </submittedName>
</protein>
<evidence type="ECO:0000259" key="4">
    <source>
        <dbReference type="Pfam" id="PF01494"/>
    </source>
</evidence>
<keyword evidence="6" id="KW-1185">Reference proteome</keyword>
<dbReference type="GO" id="GO:0005739">
    <property type="term" value="C:mitochondrion"/>
    <property type="evidence" value="ECO:0007669"/>
    <property type="project" value="TreeGrafter"/>
</dbReference>
<evidence type="ECO:0000256" key="2">
    <source>
        <dbReference type="ARBA" id="ARBA00022827"/>
    </source>
</evidence>
<dbReference type="PANTHER" id="PTHR43004">
    <property type="entry name" value="TRK SYSTEM POTASSIUM UPTAKE PROTEIN"/>
    <property type="match status" value="1"/>
</dbReference>
<dbReference type="InterPro" id="IPR050641">
    <property type="entry name" value="RIFMO-like"/>
</dbReference>
<dbReference type="InterPro" id="IPR002938">
    <property type="entry name" value="FAD-bd"/>
</dbReference>
<evidence type="ECO:0000313" key="6">
    <source>
        <dbReference type="Proteomes" id="UP001147782"/>
    </source>
</evidence>
<dbReference type="GO" id="GO:0016709">
    <property type="term" value="F:oxidoreductase activity, acting on paired donors, with incorporation or reduction of molecular oxygen, NAD(P)H as one donor, and incorporation of one atom of oxygen"/>
    <property type="evidence" value="ECO:0007669"/>
    <property type="project" value="UniProtKB-ARBA"/>
</dbReference>
<dbReference type="Gene3D" id="3.40.30.120">
    <property type="match status" value="1"/>
</dbReference>
<feature type="domain" description="FAD-binding" evidence="4">
    <location>
        <begin position="20"/>
        <end position="372"/>
    </location>
</feature>
<sequence length="598" mass="66538">MGDSCDVSLTPNDGDIPGSVPVLIIGGGPVGLTQALLLSRLDIRSLIIERYPGRLGAPKAHAINPRSLEILRQYGLGEKRIRHLGTARADGCWVNFVTSLSGEAVGKIPYERMDVAVLEDTPEMIHNLSQPALEEELTRLIENDPNITLKKGYSIHAVLQGENEVIATVKETRGENIREITARHMIACDGQKSRVRELLEIPSEGEDSDQTMMTIHFNANLRPVVGDRVGMLYWIMDPIAAGFIIGYDLSGTQVHISEVDTSQYPLESWTEEMCREKVLAAIGQDVPFDILSFRPWIFRRQIARTFQKGNIFLAGDAAHSFPPTGGLGLNCGIADVHNLAYKIAMVHHKVASASILSTYTSERRSIADNYSRQSVKNGEQIFTLVKSLNMAGVQDVTEARKNIREALRDSQQREQVARGIEGQREHFDNLELHIGYMYGSDRPPAHASFYHPKFSAGARLPHVWISFADSTRSNTSTVRLEPIDISYVTELSAAQISQCQWSTLDLCSPESFTLIIGEQESPENTRFSAVEKHFDDRKIPINVWRLGENFDVVRQSWFASEIYGGGLLIRPDQHIMIRISGLTGSDEIISVLDSHLGI</sequence>
<dbReference type="GO" id="GO:0071949">
    <property type="term" value="F:FAD binding"/>
    <property type="evidence" value="ECO:0007669"/>
    <property type="project" value="InterPro"/>
</dbReference>
<keyword evidence="5" id="KW-0503">Monooxygenase</keyword>
<accession>A0A9W9SPU3</accession>
<name>A0A9W9SPU3_9EURO</name>
<dbReference type="OrthoDB" id="2690153at2759"/>
<evidence type="ECO:0000256" key="1">
    <source>
        <dbReference type="ARBA" id="ARBA00022630"/>
    </source>
</evidence>
<dbReference type="GeneID" id="81435780"/>
<organism evidence="5 6">
    <name type="scientific">Penicillium cataractarum</name>
    <dbReference type="NCBI Taxonomy" id="2100454"/>
    <lineage>
        <taxon>Eukaryota</taxon>
        <taxon>Fungi</taxon>
        <taxon>Dikarya</taxon>
        <taxon>Ascomycota</taxon>
        <taxon>Pezizomycotina</taxon>
        <taxon>Eurotiomycetes</taxon>
        <taxon>Eurotiomycetidae</taxon>
        <taxon>Eurotiales</taxon>
        <taxon>Aspergillaceae</taxon>
        <taxon>Penicillium</taxon>
    </lineage>
</organism>
<dbReference type="RefSeq" id="XP_056558815.1">
    <property type="nucleotide sequence ID" value="XM_056696603.1"/>
</dbReference>
<dbReference type="PRINTS" id="PR00420">
    <property type="entry name" value="RNGMNOXGNASE"/>
</dbReference>
<dbReference type="PANTHER" id="PTHR43004:SF6">
    <property type="entry name" value="FAD_NAD(P)-BINDING OXIDOREDUCTASE FAMILY PROTEIN"/>
    <property type="match status" value="1"/>
</dbReference>
<reference evidence="5" key="1">
    <citation type="submission" date="2022-11" db="EMBL/GenBank/DDBJ databases">
        <authorList>
            <person name="Petersen C."/>
        </authorList>
    </citation>
    <scope>NUCLEOTIDE SEQUENCE</scope>
    <source>
        <strain evidence="5">IBT 29864</strain>
    </source>
</reference>
<dbReference type="InterPro" id="IPR036188">
    <property type="entry name" value="FAD/NAD-bd_sf"/>
</dbReference>
<dbReference type="Proteomes" id="UP001147782">
    <property type="component" value="Unassembled WGS sequence"/>
</dbReference>
<proteinExistence type="predicted"/>
<dbReference type="Gene3D" id="3.50.50.60">
    <property type="entry name" value="FAD/NAD(P)-binding domain"/>
    <property type="match status" value="1"/>
</dbReference>
<dbReference type="GO" id="GO:0006744">
    <property type="term" value="P:ubiquinone biosynthetic process"/>
    <property type="evidence" value="ECO:0007669"/>
    <property type="project" value="TreeGrafter"/>
</dbReference>
<evidence type="ECO:0000256" key="3">
    <source>
        <dbReference type="ARBA" id="ARBA00023002"/>
    </source>
</evidence>
<evidence type="ECO:0000313" key="5">
    <source>
        <dbReference type="EMBL" id="KAJ5381244.1"/>
    </source>
</evidence>
<gene>
    <name evidence="5" type="ORF">N7496_003672</name>
</gene>
<keyword evidence="1" id="KW-0285">Flavoprotein</keyword>
<dbReference type="Pfam" id="PF01494">
    <property type="entry name" value="FAD_binding_3"/>
    <property type="match status" value="1"/>
</dbReference>
<dbReference type="SUPFAM" id="SSF51905">
    <property type="entry name" value="FAD/NAD(P)-binding domain"/>
    <property type="match status" value="1"/>
</dbReference>
<comment type="caution">
    <text evidence="5">The sequence shown here is derived from an EMBL/GenBank/DDBJ whole genome shotgun (WGS) entry which is preliminary data.</text>
</comment>
<keyword evidence="3" id="KW-0560">Oxidoreductase</keyword>
<dbReference type="Gene3D" id="3.30.9.10">
    <property type="entry name" value="D-Amino Acid Oxidase, subunit A, domain 2"/>
    <property type="match status" value="1"/>
</dbReference>
<dbReference type="AlphaFoldDB" id="A0A9W9SPU3"/>